<evidence type="ECO:0000256" key="1">
    <source>
        <dbReference type="SAM" id="MobiDB-lite"/>
    </source>
</evidence>
<accession>A0A482XJP8</accession>
<gene>
    <name evidence="2" type="ORF">LSTR_LSTR015872</name>
</gene>
<dbReference type="EMBL" id="QKKF02007656">
    <property type="protein sequence ID" value="RZF45887.1"/>
    <property type="molecule type" value="Genomic_DNA"/>
</dbReference>
<feature type="region of interest" description="Disordered" evidence="1">
    <location>
        <begin position="1"/>
        <end position="32"/>
    </location>
</feature>
<evidence type="ECO:0000313" key="2">
    <source>
        <dbReference type="EMBL" id="RZF45887.1"/>
    </source>
</evidence>
<organism evidence="2 3">
    <name type="scientific">Laodelphax striatellus</name>
    <name type="common">Small brown planthopper</name>
    <name type="synonym">Delphax striatella</name>
    <dbReference type="NCBI Taxonomy" id="195883"/>
    <lineage>
        <taxon>Eukaryota</taxon>
        <taxon>Metazoa</taxon>
        <taxon>Ecdysozoa</taxon>
        <taxon>Arthropoda</taxon>
        <taxon>Hexapoda</taxon>
        <taxon>Insecta</taxon>
        <taxon>Pterygota</taxon>
        <taxon>Neoptera</taxon>
        <taxon>Paraneoptera</taxon>
        <taxon>Hemiptera</taxon>
        <taxon>Auchenorrhyncha</taxon>
        <taxon>Fulgoroidea</taxon>
        <taxon>Delphacidae</taxon>
        <taxon>Criomorphinae</taxon>
        <taxon>Laodelphax</taxon>
    </lineage>
</organism>
<keyword evidence="3" id="KW-1185">Reference proteome</keyword>
<feature type="compositionally biased region" description="Low complexity" evidence="1">
    <location>
        <begin position="1"/>
        <end position="16"/>
    </location>
</feature>
<name>A0A482XJP8_LAOST</name>
<protein>
    <submittedName>
        <fullName evidence="2">Uncharacterized protein</fullName>
    </submittedName>
</protein>
<reference evidence="2 3" key="1">
    <citation type="journal article" date="2017" name="Gigascience">
        <title>Genome sequence of the small brown planthopper, Laodelphax striatellus.</title>
        <authorList>
            <person name="Zhu J."/>
            <person name="Jiang F."/>
            <person name="Wang X."/>
            <person name="Yang P."/>
            <person name="Bao Y."/>
            <person name="Zhao W."/>
            <person name="Wang W."/>
            <person name="Lu H."/>
            <person name="Wang Q."/>
            <person name="Cui N."/>
            <person name="Li J."/>
            <person name="Chen X."/>
            <person name="Luo L."/>
            <person name="Yu J."/>
            <person name="Kang L."/>
            <person name="Cui F."/>
        </authorList>
    </citation>
    <scope>NUCLEOTIDE SEQUENCE [LARGE SCALE GENOMIC DNA]</scope>
    <source>
        <strain evidence="2">Lst14</strain>
    </source>
</reference>
<sequence>MVSSFSSTPTFDTTKSIGEMSLSISSTDGEDSQRILVPSLRALASDVLRLHKKVLKPISDETSSLALSKKSLTLALDSSAVISKVPMPSPEDADKGSWKPAVNSQLMDLTSQSEHDLESDDLMTTSFIDGDGDQYNPDWESDTSDGDSEDHSSSSGEFIWKVSRSLF</sequence>
<dbReference type="InParanoid" id="A0A482XJP8"/>
<proteinExistence type="predicted"/>
<dbReference type="SMR" id="A0A482XJP8"/>
<evidence type="ECO:0000313" key="3">
    <source>
        <dbReference type="Proteomes" id="UP000291343"/>
    </source>
</evidence>
<feature type="compositionally biased region" description="Acidic residues" evidence="1">
    <location>
        <begin position="139"/>
        <end position="148"/>
    </location>
</feature>
<comment type="caution">
    <text evidence="2">The sequence shown here is derived from an EMBL/GenBank/DDBJ whole genome shotgun (WGS) entry which is preliminary data.</text>
</comment>
<dbReference type="AlphaFoldDB" id="A0A482XJP8"/>
<feature type="region of interest" description="Disordered" evidence="1">
    <location>
        <begin position="84"/>
        <end position="156"/>
    </location>
</feature>
<dbReference type="Proteomes" id="UP000291343">
    <property type="component" value="Unassembled WGS sequence"/>
</dbReference>
<feature type="compositionally biased region" description="Polar residues" evidence="1">
    <location>
        <begin position="102"/>
        <end position="112"/>
    </location>
</feature>